<sequence length="84" mass="10223">MKEFKENNKIEINEEYVGRKRSNKENIIEKEFNVNESENIVIYEGLKDDEDIIERMEIAYKLNKKEKMFKQKHALQKIENPEFV</sequence>
<evidence type="ECO:0000313" key="1">
    <source>
        <dbReference type="EMBL" id="RIA79265.1"/>
    </source>
</evidence>
<protein>
    <submittedName>
        <fullName evidence="1">Uncharacterized protein</fullName>
    </submittedName>
</protein>
<dbReference type="OrthoDB" id="2432059at2759"/>
<keyword evidence="2" id="KW-1185">Reference proteome</keyword>
<proteinExistence type="predicted"/>
<gene>
    <name evidence="1" type="ORF">C1645_841129</name>
</gene>
<reference evidence="1 2" key="1">
    <citation type="submission" date="2018-06" db="EMBL/GenBank/DDBJ databases">
        <title>Comparative genomics reveals the genomic features of Rhizophagus irregularis, R. cerebriforme, R. diaphanum and Gigaspora rosea, and their symbiotic lifestyle signature.</title>
        <authorList>
            <person name="Morin E."/>
            <person name="San Clemente H."/>
            <person name="Chen E.C.H."/>
            <person name="De La Providencia I."/>
            <person name="Hainaut M."/>
            <person name="Kuo A."/>
            <person name="Kohler A."/>
            <person name="Murat C."/>
            <person name="Tang N."/>
            <person name="Roy S."/>
            <person name="Loubradou J."/>
            <person name="Henrissat B."/>
            <person name="Grigoriev I.V."/>
            <person name="Corradi N."/>
            <person name="Roux C."/>
            <person name="Martin F.M."/>
        </authorList>
    </citation>
    <scope>NUCLEOTIDE SEQUENCE [LARGE SCALE GENOMIC DNA]</scope>
    <source>
        <strain evidence="1 2">DAOM 227022</strain>
    </source>
</reference>
<dbReference type="EMBL" id="QKYT01001416">
    <property type="protein sequence ID" value="RIA79265.1"/>
    <property type="molecule type" value="Genomic_DNA"/>
</dbReference>
<accession>A0A397S4I7</accession>
<comment type="caution">
    <text evidence="1">The sequence shown here is derived from an EMBL/GenBank/DDBJ whole genome shotgun (WGS) entry which is preliminary data.</text>
</comment>
<evidence type="ECO:0000313" key="2">
    <source>
        <dbReference type="Proteomes" id="UP000265703"/>
    </source>
</evidence>
<organism evidence="1 2">
    <name type="scientific">Glomus cerebriforme</name>
    <dbReference type="NCBI Taxonomy" id="658196"/>
    <lineage>
        <taxon>Eukaryota</taxon>
        <taxon>Fungi</taxon>
        <taxon>Fungi incertae sedis</taxon>
        <taxon>Mucoromycota</taxon>
        <taxon>Glomeromycotina</taxon>
        <taxon>Glomeromycetes</taxon>
        <taxon>Glomerales</taxon>
        <taxon>Glomeraceae</taxon>
        <taxon>Glomus</taxon>
    </lineage>
</organism>
<name>A0A397S4I7_9GLOM</name>
<dbReference type="Proteomes" id="UP000265703">
    <property type="component" value="Unassembled WGS sequence"/>
</dbReference>
<dbReference type="AlphaFoldDB" id="A0A397S4I7"/>